<comment type="caution">
    <text evidence="6">The sequence shown here is derived from an EMBL/GenBank/DDBJ whole genome shotgun (WGS) entry which is preliminary data.</text>
</comment>
<keyword evidence="1" id="KW-0805">Transcription regulation</keyword>
<evidence type="ECO:0000259" key="5">
    <source>
        <dbReference type="Pfam" id="PF10099"/>
    </source>
</evidence>
<accession>A0A4R6DE49</accession>
<keyword evidence="4" id="KW-1133">Transmembrane helix</keyword>
<dbReference type="Proteomes" id="UP000295764">
    <property type="component" value="Unassembled WGS sequence"/>
</dbReference>
<keyword evidence="2" id="KW-0804">Transcription</keyword>
<dbReference type="Pfam" id="PF10099">
    <property type="entry name" value="RskA_C"/>
    <property type="match status" value="1"/>
</dbReference>
<organism evidence="6 7">
    <name type="scientific">Curtobacterium flaccumfaciens</name>
    <dbReference type="NCBI Taxonomy" id="2035"/>
    <lineage>
        <taxon>Bacteria</taxon>
        <taxon>Bacillati</taxon>
        <taxon>Actinomycetota</taxon>
        <taxon>Actinomycetes</taxon>
        <taxon>Micrococcales</taxon>
        <taxon>Microbacteriaceae</taxon>
        <taxon>Curtobacterium</taxon>
    </lineage>
</organism>
<dbReference type="Gene3D" id="1.10.10.1320">
    <property type="entry name" value="Anti-sigma factor, zinc-finger domain"/>
    <property type="match status" value="1"/>
</dbReference>
<evidence type="ECO:0000256" key="2">
    <source>
        <dbReference type="ARBA" id="ARBA00023163"/>
    </source>
</evidence>
<reference evidence="6 7" key="1">
    <citation type="submission" date="2019-03" db="EMBL/GenBank/DDBJ databases">
        <title>Genomic analyses of the natural microbiome of Caenorhabditis elegans.</title>
        <authorList>
            <person name="Samuel B."/>
        </authorList>
    </citation>
    <scope>NUCLEOTIDE SEQUENCE [LARGE SCALE GENOMIC DNA]</scope>
    <source>
        <strain evidence="6 7">JUb65</strain>
    </source>
</reference>
<feature type="region of interest" description="Disordered" evidence="3">
    <location>
        <begin position="251"/>
        <end position="273"/>
    </location>
</feature>
<evidence type="ECO:0000313" key="7">
    <source>
        <dbReference type="Proteomes" id="UP000295764"/>
    </source>
</evidence>
<evidence type="ECO:0000313" key="6">
    <source>
        <dbReference type="EMBL" id="TDN42841.1"/>
    </source>
</evidence>
<evidence type="ECO:0000256" key="1">
    <source>
        <dbReference type="ARBA" id="ARBA00023015"/>
    </source>
</evidence>
<dbReference type="InterPro" id="IPR018764">
    <property type="entry name" value="RskA_C"/>
</dbReference>
<feature type="transmembrane region" description="Helical" evidence="4">
    <location>
        <begin position="125"/>
        <end position="149"/>
    </location>
</feature>
<protein>
    <submittedName>
        <fullName evidence="6">Anti-sigma-K factor rskA</fullName>
    </submittedName>
</protein>
<keyword evidence="4" id="KW-0472">Membrane</keyword>
<feature type="region of interest" description="Disordered" evidence="3">
    <location>
        <begin position="74"/>
        <end position="120"/>
    </location>
</feature>
<evidence type="ECO:0000256" key="3">
    <source>
        <dbReference type="SAM" id="MobiDB-lite"/>
    </source>
</evidence>
<dbReference type="RefSeq" id="WP_133520572.1">
    <property type="nucleotide sequence ID" value="NZ_SNVW01000010.1"/>
</dbReference>
<feature type="compositionally biased region" description="Basic and acidic residues" evidence="3">
    <location>
        <begin position="74"/>
        <end position="85"/>
    </location>
</feature>
<keyword evidence="4" id="KW-0812">Transmembrane</keyword>
<dbReference type="OrthoDB" id="4328740at2"/>
<dbReference type="GO" id="GO:0005886">
    <property type="term" value="C:plasma membrane"/>
    <property type="evidence" value="ECO:0007669"/>
    <property type="project" value="InterPro"/>
</dbReference>
<name>A0A4R6DE49_9MICO</name>
<proteinExistence type="predicted"/>
<dbReference type="AlphaFoldDB" id="A0A4R6DE49"/>
<feature type="domain" description="Anti-sigma K factor RskA C-terminal" evidence="5">
    <location>
        <begin position="135"/>
        <end position="263"/>
    </location>
</feature>
<gene>
    <name evidence="6" type="ORF">EDF64_110102</name>
</gene>
<dbReference type="InterPro" id="IPR041916">
    <property type="entry name" value="Anti_sigma_zinc_sf"/>
</dbReference>
<evidence type="ECO:0000256" key="4">
    <source>
        <dbReference type="SAM" id="Phobius"/>
    </source>
</evidence>
<dbReference type="EMBL" id="SNVW01000010">
    <property type="protein sequence ID" value="TDN42841.1"/>
    <property type="molecule type" value="Genomic_DNA"/>
</dbReference>
<feature type="compositionally biased region" description="Basic and acidic residues" evidence="3">
    <location>
        <begin position="104"/>
        <end position="118"/>
    </location>
</feature>
<sequence length="273" mass="28871">MKHVDDETLAMLAVSDEVADNDVAAHLASCQLCRDEVAALQRVAAVTRSSADVGLTAPPERVWDRIAAEIADTERAPVDAVDTRRPAAPTQPRADTAPHRSRPRGSDQDRPRSADRNRPRNRRRVLAAVLSGVGVLAVLVGIGVVTGVVPGLPRGGSETVLASAQLDALPSWKGSSGTAELERDRDGRTTLVVDLRGARDEPEAGGLREVWMMRADLKGLVSVGFLDGDRGRFTVPAAMDTAAFPVVDVSAEADDGDPTHSGDSIVRGTLSRP</sequence>